<feature type="domain" description="EngB-type G" evidence="11">
    <location>
        <begin position="29"/>
        <end position="205"/>
    </location>
</feature>
<name>A0A2P8EVV6_9GAMM</name>
<keyword evidence="9 10" id="KW-0131">Cell cycle</keyword>
<keyword evidence="7 10" id="KW-0342">GTP-binding</keyword>
<comment type="similarity">
    <text evidence="2 10">Belongs to the TRAFAC class TrmE-Era-EngA-EngB-Septin-like GTPase superfamily. EngB GTPase family.</text>
</comment>
<comment type="function">
    <text evidence="10">Necessary for normal cell division and for the maintenance of normal septation.</text>
</comment>
<dbReference type="SUPFAM" id="SSF52540">
    <property type="entry name" value="P-loop containing nucleoside triphosphate hydrolases"/>
    <property type="match status" value="1"/>
</dbReference>
<dbReference type="Gene3D" id="3.40.50.300">
    <property type="entry name" value="P-loop containing nucleotide triphosphate hydrolases"/>
    <property type="match status" value="1"/>
</dbReference>
<dbReference type="FunFam" id="3.40.50.300:FF:000098">
    <property type="entry name" value="Probable GTP-binding protein EngB"/>
    <property type="match status" value="1"/>
</dbReference>
<evidence type="ECO:0000256" key="3">
    <source>
        <dbReference type="ARBA" id="ARBA00022618"/>
    </source>
</evidence>
<dbReference type="PROSITE" id="PS51706">
    <property type="entry name" value="G_ENGB"/>
    <property type="match status" value="1"/>
</dbReference>
<dbReference type="InterPro" id="IPR030393">
    <property type="entry name" value="G_ENGB_dom"/>
</dbReference>
<dbReference type="EMBL" id="PYGI01000011">
    <property type="protein sequence ID" value="PSL13604.1"/>
    <property type="molecule type" value="Genomic_DNA"/>
</dbReference>
<evidence type="ECO:0000259" key="11">
    <source>
        <dbReference type="PROSITE" id="PS51706"/>
    </source>
</evidence>
<evidence type="ECO:0000256" key="1">
    <source>
        <dbReference type="ARBA" id="ARBA00001946"/>
    </source>
</evidence>
<gene>
    <name evidence="10" type="primary">engB</name>
    <name evidence="12" type="ORF">CLV44_11110</name>
</gene>
<keyword evidence="6" id="KW-0460">Magnesium</keyword>
<evidence type="ECO:0000313" key="12">
    <source>
        <dbReference type="EMBL" id="PSL13604.1"/>
    </source>
</evidence>
<keyword evidence="13" id="KW-1185">Reference proteome</keyword>
<comment type="cofactor">
    <cofactor evidence="1">
        <name>Mg(2+)</name>
        <dbReference type="ChEBI" id="CHEBI:18420"/>
    </cofactor>
</comment>
<evidence type="ECO:0000256" key="2">
    <source>
        <dbReference type="ARBA" id="ARBA00009638"/>
    </source>
</evidence>
<evidence type="ECO:0000313" key="13">
    <source>
        <dbReference type="Proteomes" id="UP000242133"/>
    </source>
</evidence>
<dbReference type="GO" id="GO:0000917">
    <property type="term" value="P:division septum assembly"/>
    <property type="evidence" value="ECO:0007669"/>
    <property type="project" value="UniProtKB-KW"/>
</dbReference>
<evidence type="ECO:0000256" key="9">
    <source>
        <dbReference type="ARBA" id="ARBA00023306"/>
    </source>
</evidence>
<keyword evidence="4" id="KW-0479">Metal-binding</keyword>
<keyword evidence="3 10" id="KW-0132">Cell division</keyword>
<organism evidence="12 13">
    <name type="scientific">Marinobacterium halophilum</name>
    <dbReference type="NCBI Taxonomy" id="267374"/>
    <lineage>
        <taxon>Bacteria</taxon>
        <taxon>Pseudomonadati</taxon>
        <taxon>Pseudomonadota</taxon>
        <taxon>Gammaproteobacteria</taxon>
        <taxon>Oceanospirillales</taxon>
        <taxon>Oceanospirillaceae</taxon>
        <taxon>Marinobacterium</taxon>
    </lineage>
</organism>
<dbReference type="InterPro" id="IPR006073">
    <property type="entry name" value="GTP-bd"/>
</dbReference>
<dbReference type="HAMAP" id="MF_00321">
    <property type="entry name" value="GTPase_EngB"/>
    <property type="match status" value="1"/>
</dbReference>
<dbReference type="GO" id="GO:0046872">
    <property type="term" value="F:metal ion binding"/>
    <property type="evidence" value="ECO:0007669"/>
    <property type="project" value="UniProtKB-KW"/>
</dbReference>
<reference evidence="12 13" key="1">
    <citation type="submission" date="2018-03" db="EMBL/GenBank/DDBJ databases">
        <title>Genomic Encyclopedia of Archaeal and Bacterial Type Strains, Phase II (KMG-II): from individual species to whole genera.</title>
        <authorList>
            <person name="Goeker M."/>
        </authorList>
    </citation>
    <scope>NUCLEOTIDE SEQUENCE [LARGE SCALE GENOMIC DNA]</scope>
    <source>
        <strain evidence="12 13">DSM 17586</strain>
    </source>
</reference>
<evidence type="ECO:0000256" key="4">
    <source>
        <dbReference type="ARBA" id="ARBA00022723"/>
    </source>
</evidence>
<dbReference type="Proteomes" id="UP000242133">
    <property type="component" value="Unassembled WGS sequence"/>
</dbReference>
<evidence type="ECO:0000256" key="10">
    <source>
        <dbReference type="HAMAP-Rule" id="MF_00321"/>
    </source>
</evidence>
<evidence type="ECO:0000256" key="5">
    <source>
        <dbReference type="ARBA" id="ARBA00022741"/>
    </source>
</evidence>
<accession>A0A2P8EVV6</accession>
<dbReference type="InterPro" id="IPR019987">
    <property type="entry name" value="GTP-bd_ribosome_bio_YsxC"/>
</dbReference>
<keyword evidence="5 10" id="KW-0547">Nucleotide-binding</keyword>
<dbReference type="AlphaFoldDB" id="A0A2P8EVV6"/>
<evidence type="ECO:0000256" key="6">
    <source>
        <dbReference type="ARBA" id="ARBA00022842"/>
    </source>
</evidence>
<dbReference type="CDD" id="cd01876">
    <property type="entry name" value="YihA_EngB"/>
    <property type="match status" value="1"/>
</dbReference>
<protein>
    <recommendedName>
        <fullName evidence="10">Probable GTP-binding protein EngB</fullName>
    </recommendedName>
</protein>
<proteinExistence type="inferred from homology"/>
<dbReference type="PANTHER" id="PTHR11649:SF13">
    <property type="entry name" value="ENGB-TYPE G DOMAIN-CONTAINING PROTEIN"/>
    <property type="match status" value="1"/>
</dbReference>
<evidence type="ECO:0000256" key="7">
    <source>
        <dbReference type="ARBA" id="ARBA00023134"/>
    </source>
</evidence>
<dbReference type="RefSeq" id="WP_106591755.1">
    <property type="nucleotide sequence ID" value="NZ_PYGI01000011.1"/>
</dbReference>
<dbReference type="Pfam" id="PF01926">
    <property type="entry name" value="MMR_HSR1"/>
    <property type="match status" value="1"/>
</dbReference>
<comment type="caution">
    <text evidence="12">The sequence shown here is derived from an EMBL/GenBank/DDBJ whole genome shotgun (WGS) entry which is preliminary data.</text>
</comment>
<dbReference type="PANTHER" id="PTHR11649">
    <property type="entry name" value="MSS1/TRME-RELATED GTP-BINDING PROTEIN"/>
    <property type="match status" value="1"/>
</dbReference>
<dbReference type="GO" id="GO:0005525">
    <property type="term" value="F:GTP binding"/>
    <property type="evidence" value="ECO:0007669"/>
    <property type="project" value="UniProtKB-UniRule"/>
</dbReference>
<dbReference type="InterPro" id="IPR027417">
    <property type="entry name" value="P-loop_NTPase"/>
</dbReference>
<dbReference type="GO" id="GO:0005829">
    <property type="term" value="C:cytosol"/>
    <property type="evidence" value="ECO:0007669"/>
    <property type="project" value="TreeGrafter"/>
</dbReference>
<sequence>MTTSDPVIHYNLTRFEISASKLNQCPPDQGAEVAFAGRSNAGKSSAINSLTQQTGLARTSKTPGRTQLINFFSLNVEGLRLVDLPGYGYAKVPIAMKLHWQRHLDAYLQHRECLRGVVLVMDIRHPMKEFDEMMVHWCEATGIPLHVLLTKADKLKRGPAQSTLLQLKKALKARLGDNVSVQTFSALKGTGVDQLRVRINNWMLGSPAEDDGDA</sequence>
<keyword evidence="8 10" id="KW-0717">Septation</keyword>
<dbReference type="OrthoDB" id="9804921at2"/>
<dbReference type="NCBIfam" id="TIGR03598">
    <property type="entry name" value="GTPase_YsxC"/>
    <property type="match status" value="1"/>
</dbReference>
<evidence type="ECO:0000256" key="8">
    <source>
        <dbReference type="ARBA" id="ARBA00023210"/>
    </source>
</evidence>